<keyword evidence="2" id="KW-1185">Reference proteome</keyword>
<proteinExistence type="predicted"/>
<reference evidence="1 2" key="1">
    <citation type="submission" date="2020-08" db="EMBL/GenBank/DDBJ databases">
        <title>Edaphobacter telluris sp. nov. and Acidobacterium dinghuensis sp. nov., two acidobacteria isolated from forest soil.</title>
        <authorList>
            <person name="Fu J."/>
            <person name="Qiu L."/>
        </authorList>
    </citation>
    <scope>NUCLEOTIDE SEQUENCE [LARGE SCALE GENOMIC DNA]</scope>
    <source>
        <strain evidence="1">4Y35</strain>
    </source>
</reference>
<dbReference type="RefSeq" id="WP_186743683.1">
    <property type="nucleotide sequence ID" value="NZ_CP060394.1"/>
</dbReference>
<evidence type="ECO:0000313" key="1">
    <source>
        <dbReference type="EMBL" id="QNI32729.1"/>
    </source>
</evidence>
<dbReference type="KEGG" id="adin:H7849_01570"/>
<dbReference type="Proteomes" id="UP000515312">
    <property type="component" value="Chromosome"/>
</dbReference>
<dbReference type="EMBL" id="CP060394">
    <property type="protein sequence ID" value="QNI32729.1"/>
    <property type="molecule type" value="Genomic_DNA"/>
</dbReference>
<name>A0A7G8BJK9_9BACT</name>
<sequence>MLRKRPPVAIAEHSLPPFSMTISVPVVPHTVAEQAREWKIAVEQAENVAKWQVSFHPEPLVASNNPKRRGWTCYHVLCASTESRRAPFGQVIPVEAA</sequence>
<organism evidence="1 2">
    <name type="scientific">Alloacidobacterium dinghuense</name>
    <dbReference type="NCBI Taxonomy" id="2763107"/>
    <lineage>
        <taxon>Bacteria</taxon>
        <taxon>Pseudomonadati</taxon>
        <taxon>Acidobacteriota</taxon>
        <taxon>Terriglobia</taxon>
        <taxon>Terriglobales</taxon>
        <taxon>Acidobacteriaceae</taxon>
        <taxon>Alloacidobacterium</taxon>
    </lineage>
</organism>
<accession>A0A7G8BJK9</accession>
<protein>
    <submittedName>
        <fullName evidence="1">Uncharacterized protein</fullName>
    </submittedName>
</protein>
<evidence type="ECO:0000313" key="2">
    <source>
        <dbReference type="Proteomes" id="UP000515312"/>
    </source>
</evidence>
<gene>
    <name evidence="1" type="ORF">H7849_01570</name>
</gene>
<dbReference type="AlphaFoldDB" id="A0A7G8BJK9"/>